<accession>A0AAI8YJ64</accession>
<gene>
    <name evidence="2" type="ORF">KHLLAP_LOCUS7041</name>
    <name evidence="3" type="ORF">KHLLAP_LOCUS7044</name>
</gene>
<evidence type="ECO:0000313" key="4">
    <source>
        <dbReference type="Proteomes" id="UP001295740"/>
    </source>
</evidence>
<organism evidence="2 4">
    <name type="scientific">Anthostomella pinea</name>
    <dbReference type="NCBI Taxonomy" id="933095"/>
    <lineage>
        <taxon>Eukaryota</taxon>
        <taxon>Fungi</taxon>
        <taxon>Dikarya</taxon>
        <taxon>Ascomycota</taxon>
        <taxon>Pezizomycotina</taxon>
        <taxon>Sordariomycetes</taxon>
        <taxon>Xylariomycetidae</taxon>
        <taxon>Xylariales</taxon>
        <taxon>Xylariaceae</taxon>
        <taxon>Anthostomella</taxon>
    </lineage>
</organism>
<keyword evidence="4" id="KW-1185">Reference proteome</keyword>
<evidence type="ECO:0000313" key="3">
    <source>
        <dbReference type="EMBL" id="CAJ2506576.1"/>
    </source>
</evidence>
<protein>
    <submittedName>
        <fullName evidence="2">Uu.00g007030.m01.CDS01</fullName>
    </submittedName>
    <submittedName>
        <fullName evidence="3">Uu.00g007060.m01.CDS01</fullName>
    </submittedName>
</protein>
<evidence type="ECO:0000313" key="2">
    <source>
        <dbReference type="EMBL" id="CAJ2506573.1"/>
    </source>
</evidence>
<dbReference type="EMBL" id="CAUWAG010000008">
    <property type="protein sequence ID" value="CAJ2506573.1"/>
    <property type="molecule type" value="Genomic_DNA"/>
</dbReference>
<dbReference type="Proteomes" id="UP001295740">
    <property type="component" value="Unassembled WGS sequence"/>
</dbReference>
<sequence length="74" mass="8284">MTNITTAAKTTVPADSSQNEENVSWMVFPMDGGSERDINETESALRELSPDLYASYFRDALIIWIIMAPESKVK</sequence>
<feature type="region of interest" description="Disordered" evidence="1">
    <location>
        <begin position="1"/>
        <end position="20"/>
    </location>
</feature>
<reference evidence="2" key="1">
    <citation type="submission" date="2023-10" db="EMBL/GenBank/DDBJ databases">
        <authorList>
            <person name="Hackl T."/>
        </authorList>
    </citation>
    <scope>NUCLEOTIDE SEQUENCE</scope>
</reference>
<comment type="caution">
    <text evidence="2">The sequence shown here is derived from an EMBL/GenBank/DDBJ whole genome shotgun (WGS) entry which is preliminary data.</text>
</comment>
<dbReference type="EMBL" id="CAUWAG010000008">
    <property type="protein sequence ID" value="CAJ2506576.1"/>
    <property type="molecule type" value="Genomic_DNA"/>
</dbReference>
<proteinExistence type="predicted"/>
<dbReference type="AlphaFoldDB" id="A0AAI8YJ64"/>
<name>A0AAI8YJ64_9PEZI</name>
<evidence type="ECO:0000256" key="1">
    <source>
        <dbReference type="SAM" id="MobiDB-lite"/>
    </source>
</evidence>